<protein>
    <submittedName>
        <fullName evidence="1">Uncharacterized protein</fullName>
    </submittedName>
</protein>
<evidence type="ECO:0000313" key="2">
    <source>
        <dbReference type="Proteomes" id="UP001330812"/>
    </source>
</evidence>
<name>A0ABZ1HWW8_9PSEU</name>
<reference evidence="1 2" key="1">
    <citation type="journal article" date="2015" name="Int. J. Syst. Evol. Microbiol.">
        <title>Amycolatopsis rhabdoformis sp. nov., an actinomycete isolated from a tropical forest soil.</title>
        <authorList>
            <person name="Souza W.R."/>
            <person name="Silva R.E."/>
            <person name="Goodfellow M."/>
            <person name="Busarakam K."/>
            <person name="Figueiro F.S."/>
            <person name="Ferreira D."/>
            <person name="Rodrigues-Filho E."/>
            <person name="Moraes L.A.B."/>
            <person name="Zucchi T.D."/>
        </authorList>
    </citation>
    <scope>NUCLEOTIDE SEQUENCE [LARGE SCALE GENOMIC DNA]</scope>
    <source>
        <strain evidence="1 2">NCIMB 14900</strain>
    </source>
</reference>
<dbReference type="Proteomes" id="UP001330812">
    <property type="component" value="Chromosome"/>
</dbReference>
<dbReference type="EMBL" id="CP142149">
    <property type="protein sequence ID" value="WSE26106.1"/>
    <property type="molecule type" value="Genomic_DNA"/>
</dbReference>
<keyword evidence="2" id="KW-1185">Reference proteome</keyword>
<evidence type="ECO:0000313" key="1">
    <source>
        <dbReference type="EMBL" id="WSE26106.1"/>
    </source>
</evidence>
<sequence>MDFEALTCNGCGGYLPETTDPENEARYLTEPPHRCHRCTSIAAKQENYQKAKHPNAYVAWPTFLKEA</sequence>
<gene>
    <name evidence="1" type="ORF">VSH64_24845</name>
</gene>
<proteinExistence type="predicted"/>
<dbReference type="RefSeq" id="WP_326565073.1">
    <property type="nucleotide sequence ID" value="NZ_CP142149.1"/>
</dbReference>
<accession>A0ABZ1HWW8</accession>
<organism evidence="1 2">
    <name type="scientific">Amycolatopsis rhabdoformis</name>
    <dbReference type="NCBI Taxonomy" id="1448059"/>
    <lineage>
        <taxon>Bacteria</taxon>
        <taxon>Bacillati</taxon>
        <taxon>Actinomycetota</taxon>
        <taxon>Actinomycetes</taxon>
        <taxon>Pseudonocardiales</taxon>
        <taxon>Pseudonocardiaceae</taxon>
        <taxon>Amycolatopsis</taxon>
    </lineage>
</organism>